<evidence type="ECO:0000313" key="3">
    <source>
        <dbReference type="Proteomes" id="UP001146793"/>
    </source>
</evidence>
<dbReference type="AlphaFoldDB" id="A0AAV7YJN7"/>
<sequence length="128" mass="15707">MRIGKEWKTIKNEFKNELTKKQKQLFLKWLYCPVSLDFKEKQIILEIFKLLNIIQFEKQNLFSNEKLLNDFQNYINKYANSEKKIFQINLKKKINEKKQKQNENKNDDFKIQPIKINKFILCLRSNLF</sequence>
<name>A0AAV7YJN7_9EUKA</name>
<evidence type="ECO:0000256" key="1">
    <source>
        <dbReference type="SAM" id="Coils"/>
    </source>
</evidence>
<dbReference type="EMBL" id="JANTQA010000057">
    <property type="protein sequence ID" value="KAJ3429689.1"/>
    <property type="molecule type" value="Genomic_DNA"/>
</dbReference>
<feature type="coiled-coil region" evidence="1">
    <location>
        <begin position="64"/>
        <end position="103"/>
    </location>
</feature>
<proteinExistence type="predicted"/>
<gene>
    <name evidence="2" type="ORF">M0812_25047</name>
</gene>
<protein>
    <submittedName>
        <fullName evidence="2">Uncharacterized protein</fullName>
    </submittedName>
</protein>
<reference evidence="2" key="1">
    <citation type="submission" date="2022-08" db="EMBL/GenBank/DDBJ databases">
        <title>Novel sulphate-reducing endosymbionts in the free-living metamonad Anaeramoeba.</title>
        <authorList>
            <person name="Jerlstrom-Hultqvist J."/>
            <person name="Cepicka I."/>
            <person name="Gallot-Lavallee L."/>
            <person name="Salas-Leiva D."/>
            <person name="Curtis B.A."/>
            <person name="Zahonova K."/>
            <person name="Pipaliya S."/>
            <person name="Dacks J."/>
            <person name="Roger A.J."/>
        </authorList>
    </citation>
    <scope>NUCLEOTIDE SEQUENCE</scope>
    <source>
        <strain evidence="2">Busselton2</strain>
    </source>
</reference>
<dbReference type="Proteomes" id="UP001146793">
    <property type="component" value="Unassembled WGS sequence"/>
</dbReference>
<comment type="caution">
    <text evidence="2">The sequence shown here is derived from an EMBL/GenBank/DDBJ whole genome shotgun (WGS) entry which is preliminary data.</text>
</comment>
<accession>A0AAV7YJN7</accession>
<keyword evidence="1" id="KW-0175">Coiled coil</keyword>
<evidence type="ECO:0000313" key="2">
    <source>
        <dbReference type="EMBL" id="KAJ3429689.1"/>
    </source>
</evidence>
<organism evidence="2 3">
    <name type="scientific">Anaeramoeba flamelloides</name>
    <dbReference type="NCBI Taxonomy" id="1746091"/>
    <lineage>
        <taxon>Eukaryota</taxon>
        <taxon>Metamonada</taxon>
        <taxon>Anaeramoebidae</taxon>
        <taxon>Anaeramoeba</taxon>
    </lineage>
</organism>